<feature type="signal peptide" evidence="2">
    <location>
        <begin position="1"/>
        <end position="21"/>
    </location>
</feature>
<reference evidence="3" key="2">
    <citation type="submission" date="2015-06" db="UniProtKB">
        <authorList>
            <consortium name="EnsemblMetazoa"/>
        </authorList>
    </citation>
    <scope>IDENTIFICATION</scope>
</reference>
<dbReference type="AlphaFoldDB" id="T1KU28"/>
<dbReference type="EMBL" id="CAEY01000548">
    <property type="status" value="NOT_ANNOTATED_CDS"/>
    <property type="molecule type" value="Genomic_DNA"/>
</dbReference>
<dbReference type="EnsemblMetazoa" id="tetur21g01890.1">
    <property type="protein sequence ID" value="tetur21g01890.1"/>
    <property type="gene ID" value="tetur21g01890"/>
</dbReference>
<sequence length="105" mass="12172">MMFKAPLFVLAFILAVGLVVGQKGGFKSDRYIQQQQYPYYSGKTSPYMVQSPMNQYRYPYAPPLSPIEQRRAQLLMRNIGGYDDDSRYSQYSVDNYESGSYPYYG</sequence>
<name>T1KU28_TETUR</name>
<accession>T1KU28</accession>
<evidence type="ECO:0000256" key="2">
    <source>
        <dbReference type="SAM" id="SignalP"/>
    </source>
</evidence>
<dbReference type="Proteomes" id="UP000015104">
    <property type="component" value="Unassembled WGS sequence"/>
</dbReference>
<keyword evidence="2" id="KW-0732">Signal</keyword>
<organism evidence="3 4">
    <name type="scientific">Tetranychus urticae</name>
    <name type="common">Two-spotted spider mite</name>
    <dbReference type="NCBI Taxonomy" id="32264"/>
    <lineage>
        <taxon>Eukaryota</taxon>
        <taxon>Metazoa</taxon>
        <taxon>Ecdysozoa</taxon>
        <taxon>Arthropoda</taxon>
        <taxon>Chelicerata</taxon>
        <taxon>Arachnida</taxon>
        <taxon>Acari</taxon>
        <taxon>Acariformes</taxon>
        <taxon>Trombidiformes</taxon>
        <taxon>Prostigmata</taxon>
        <taxon>Eleutherengona</taxon>
        <taxon>Raphignathae</taxon>
        <taxon>Tetranychoidea</taxon>
        <taxon>Tetranychidae</taxon>
        <taxon>Tetranychus</taxon>
    </lineage>
</organism>
<keyword evidence="4" id="KW-1185">Reference proteome</keyword>
<feature type="chain" id="PRO_5004581824" evidence="2">
    <location>
        <begin position="22"/>
        <end position="105"/>
    </location>
</feature>
<evidence type="ECO:0000313" key="4">
    <source>
        <dbReference type="Proteomes" id="UP000015104"/>
    </source>
</evidence>
<feature type="region of interest" description="Disordered" evidence="1">
    <location>
        <begin position="81"/>
        <end position="105"/>
    </location>
</feature>
<reference evidence="4" key="1">
    <citation type="submission" date="2011-08" db="EMBL/GenBank/DDBJ databases">
        <authorList>
            <person name="Rombauts S."/>
        </authorList>
    </citation>
    <scope>NUCLEOTIDE SEQUENCE</scope>
    <source>
        <strain evidence="4">London</strain>
    </source>
</reference>
<proteinExistence type="predicted"/>
<feature type="compositionally biased region" description="Polar residues" evidence="1">
    <location>
        <begin position="88"/>
        <end position="98"/>
    </location>
</feature>
<protein>
    <submittedName>
        <fullName evidence="3">Uncharacterized protein</fullName>
    </submittedName>
</protein>
<evidence type="ECO:0000313" key="3">
    <source>
        <dbReference type="EnsemblMetazoa" id="tetur21g01890.1"/>
    </source>
</evidence>
<evidence type="ECO:0000256" key="1">
    <source>
        <dbReference type="SAM" id="MobiDB-lite"/>
    </source>
</evidence>
<dbReference type="HOGENOM" id="CLU_2239999_0_0_1"/>